<dbReference type="Proteomes" id="UP001141259">
    <property type="component" value="Unassembled WGS sequence"/>
</dbReference>
<dbReference type="PANTHER" id="PTHR33164:SF99">
    <property type="entry name" value="MARR FAMILY REGULATORY PROTEIN"/>
    <property type="match status" value="1"/>
</dbReference>
<evidence type="ECO:0000259" key="1">
    <source>
        <dbReference type="PROSITE" id="PS50995"/>
    </source>
</evidence>
<dbReference type="InterPro" id="IPR036390">
    <property type="entry name" value="WH_DNA-bd_sf"/>
</dbReference>
<dbReference type="InterPro" id="IPR039422">
    <property type="entry name" value="MarR/SlyA-like"/>
</dbReference>
<dbReference type="AlphaFoldDB" id="A0A9X3A271"/>
<dbReference type="RefSeq" id="WP_259624194.1">
    <property type="nucleotide sequence ID" value="NZ_JANYMP010000007.1"/>
</dbReference>
<dbReference type="PANTHER" id="PTHR33164">
    <property type="entry name" value="TRANSCRIPTIONAL REGULATOR, MARR FAMILY"/>
    <property type="match status" value="1"/>
</dbReference>
<evidence type="ECO:0000313" key="2">
    <source>
        <dbReference type="EMBL" id="MCS7478693.1"/>
    </source>
</evidence>
<dbReference type="SMART" id="SM00347">
    <property type="entry name" value="HTH_MARR"/>
    <property type="match status" value="1"/>
</dbReference>
<dbReference type="PROSITE" id="PS50995">
    <property type="entry name" value="HTH_MARR_2"/>
    <property type="match status" value="1"/>
</dbReference>
<dbReference type="InterPro" id="IPR036388">
    <property type="entry name" value="WH-like_DNA-bd_sf"/>
</dbReference>
<organism evidence="2 3">
    <name type="scientific">Umezawaea endophytica</name>
    <dbReference type="NCBI Taxonomy" id="1654476"/>
    <lineage>
        <taxon>Bacteria</taxon>
        <taxon>Bacillati</taxon>
        <taxon>Actinomycetota</taxon>
        <taxon>Actinomycetes</taxon>
        <taxon>Pseudonocardiales</taxon>
        <taxon>Pseudonocardiaceae</taxon>
        <taxon>Umezawaea</taxon>
    </lineage>
</organism>
<keyword evidence="3" id="KW-1185">Reference proteome</keyword>
<dbReference type="GO" id="GO:0006950">
    <property type="term" value="P:response to stress"/>
    <property type="evidence" value="ECO:0007669"/>
    <property type="project" value="TreeGrafter"/>
</dbReference>
<dbReference type="GO" id="GO:0003700">
    <property type="term" value="F:DNA-binding transcription factor activity"/>
    <property type="evidence" value="ECO:0007669"/>
    <property type="project" value="InterPro"/>
</dbReference>
<comment type="caution">
    <text evidence="2">The sequence shown here is derived from an EMBL/GenBank/DDBJ whole genome shotgun (WGS) entry which is preliminary data.</text>
</comment>
<protein>
    <submittedName>
        <fullName evidence="2">MarR family transcriptional regulator</fullName>
    </submittedName>
</protein>
<proteinExistence type="predicted"/>
<reference evidence="2" key="1">
    <citation type="submission" date="2022-08" db="EMBL/GenBank/DDBJ databases">
        <authorList>
            <person name="Tistechok S."/>
            <person name="Samborskyy M."/>
            <person name="Roman I."/>
        </authorList>
    </citation>
    <scope>NUCLEOTIDE SEQUENCE</scope>
    <source>
        <strain evidence="2">DSM 103496</strain>
    </source>
</reference>
<dbReference type="Gene3D" id="1.10.10.10">
    <property type="entry name" value="Winged helix-like DNA-binding domain superfamily/Winged helix DNA-binding domain"/>
    <property type="match status" value="1"/>
</dbReference>
<name>A0A9X3A271_9PSEU</name>
<sequence length="163" mass="18539">MPKTRWLDDEEQVTWRSFLMASKLLMDRVERDLKRESGLSFAYYDVLTRLSEAPGRSMRMADLAAACVFDRSRLSHTIDRLARDGWVRREESGTDARGQLAVLTAEGVKEVRRAARRHVEQVRELVFDRLSGEQQRALREISGVLATGMADGATLARMGWPGE</sequence>
<accession>A0A9X3A271</accession>
<dbReference type="EMBL" id="JANYMP010000007">
    <property type="protein sequence ID" value="MCS7478693.1"/>
    <property type="molecule type" value="Genomic_DNA"/>
</dbReference>
<dbReference type="Pfam" id="PF12802">
    <property type="entry name" value="MarR_2"/>
    <property type="match status" value="1"/>
</dbReference>
<dbReference type="SUPFAM" id="SSF46785">
    <property type="entry name" value="Winged helix' DNA-binding domain"/>
    <property type="match status" value="1"/>
</dbReference>
<dbReference type="InterPro" id="IPR000835">
    <property type="entry name" value="HTH_MarR-typ"/>
</dbReference>
<feature type="domain" description="HTH marR-type" evidence="1">
    <location>
        <begin position="11"/>
        <end position="147"/>
    </location>
</feature>
<gene>
    <name evidence="2" type="ORF">NZH93_17670</name>
</gene>
<evidence type="ECO:0000313" key="3">
    <source>
        <dbReference type="Proteomes" id="UP001141259"/>
    </source>
</evidence>